<protein>
    <recommendedName>
        <fullName evidence="18">Meiotically up-regulated 190 protein</fullName>
    </recommendedName>
</protein>
<keyword evidence="2" id="KW-0813">Transport</keyword>
<evidence type="ECO:0000256" key="11">
    <source>
        <dbReference type="SAM" id="MobiDB-lite"/>
    </source>
</evidence>
<accession>J3P5C2</accession>
<evidence type="ECO:0000256" key="10">
    <source>
        <dbReference type="ARBA" id="ARBA00023136"/>
    </source>
</evidence>
<feature type="compositionally biased region" description="Basic and acidic residues" evidence="11">
    <location>
        <begin position="1283"/>
        <end position="1310"/>
    </location>
</feature>
<keyword evidence="8" id="KW-0445">Lipid transport</keyword>
<dbReference type="GO" id="GO:0005789">
    <property type="term" value="C:endoplasmic reticulum membrane"/>
    <property type="evidence" value="ECO:0007669"/>
    <property type="project" value="UniProtKB-SubCell"/>
</dbReference>
<feature type="region of interest" description="Disordered" evidence="11">
    <location>
        <begin position="1338"/>
        <end position="1357"/>
    </location>
</feature>
<evidence type="ECO:0000256" key="7">
    <source>
        <dbReference type="ARBA" id="ARBA00022989"/>
    </source>
</evidence>
<dbReference type="Pfam" id="PF25669">
    <property type="entry name" value="SMP_MUG190-like"/>
    <property type="match status" value="2"/>
</dbReference>
<proteinExistence type="predicted"/>
<name>J3P5C2_GAET3</name>
<dbReference type="Pfam" id="PF00168">
    <property type="entry name" value="C2"/>
    <property type="match status" value="2"/>
</dbReference>
<feature type="domain" description="C2" evidence="13">
    <location>
        <begin position="622"/>
        <end position="751"/>
    </location>
</feature>
<dbReference type="InterPro" id="IPR000008">
    <property type="entry name" value="C2_dom"/>
</dbReference>
<feature type="compositionally biased region" description="Basic and acidic residues" evidence="11">
    <location>
        <begin position="91"/>
        <end position="101"/>
    </location>
</feature>
<dbReference type="InterPro" id="IPR037765">
    <property type="entry name" value="C2B_Tricalbin"/>
</dbReference>
<reference evidence="16" key="4">
    <citation type="journal article" date="2015" name="G3 (Bethesda)">
        <title>Genome sequences of three phytopathogenic species of the Magnaporthaceae family of fungi.</title>
        <authorList>
            <person name="Okagaki L.H."/>
            <person name="Nunes C.C."/>
            <person name="Sailsbery J."/>
            <person name="Clay B."/>
            <person name="Brown D."/>
            <person name="John T."/>
            <person name="Oh Y."/>
            <person name="Young N."/>
            <person name="Fitzgerald M."/>
            <person name="Haas B.J."/>
            <person name="Zeng Q."/>
            <person name="Young S."/>
            <person name="Adiconis X."/>
            <person name="Fan L."/>
            <person name="Levin J.Z."/>
            <person name="Mitchell T.K."/>
            <person name="Okubara P.A."/>
            <person name="Farman M.L."/>
            <person name="Kohn L.M."/>
            <person name="Birren B."/>
            <person name="Ma L.-J."/>
            <person name="Dean R.A."/>
        </authorList>
    </citation>
    <scope>NUCLEOTIDE SEQUENCE</scope>
    <source>
        <strain evidence="16">R3-111a-1</strain>
    </source>
</reference>
<feature type="compositionally biased region" description="Basic and acidic residues" evidence="11">
    <location>
        <begin position="431"/>
        <end position="445"/>
    </location>
</feature>
<feature type="domain" description="C2" evidence="13">
    <location>
        <begin position="838"/>
        <end position="974"/>
    </location>
</feature>
<dbReference type="EMBL" id="GL385398">
    <property type="protein sequence ID" value="EJT74873.1"/>
    <property type="molecule type" value="Genomic_DNA"/>
</dbReference>
<keyword evidence="9" id="KW-0446">Lipid-binding</keyword>
<dbReference type="EnsemblFungi" id="EJT74873">
    <property type="protein sequence ID" value="EJT74873"/>
    <property type="gene ID" value="GGTG_08711"/>
</dbReference>
<evidence type="ECO:0000256" key="4">
    <source>
        <dbReference type="ARBA" id="ARBA00022692"/>
    </source>
</evidence>
<feature type="transmembrane region" description="Helical" evidence="12">
    <location>
        <begin position="301"/>
        <end position="322"/>
    </location>
</feature>
<gene>
    <name evidence="16" type="primary">20349169</name>
    <name evidence="15" type="ORF">GGTG_08711</name>
</gene>
<organism evidence="15">
    <name type="scientific">Gaeumannomyces tritici (strain R3-111a-1)</name>
    <name type="common">Wheat and barley take-all root rot fungus</name>
    <name type="synonym">Gaeumannomyces graminis var. tritici</name>
    <dbReference type="NCBI Taxonomy" id="644352"/>
    <lineage>
        <taxon>Eukaryota</taxon>
        <taxon>Fungi</taxon>
        <taxon>Dikarya</taxon>
        <taxon>Ascomycota</taxon>
        <taxon>Pezizomycotina</taxon>
        <taxon>Sordariomycetes</taxon>
        <taxon>Sordariomycetidae</taxon>
        <taxon>Magnaporthales</taxon>
        <taxon>Magnaporthaceae</taxon>
        <taxon>Gaeumannomyces</taxon>
    </lineage>
</organism>
<dbReference type="SMART" id="SM00239">
    <property type="entry name" value="C2"/>
    <property type="match status" value="2"/>
</dbReference>
<keyword evidence="5" id="KW-0677">Repeat</keyword>
<comment type="subcellular location">
    <subcellularLocation>
        <location evidence="1">Endoplasmic reticulum membrane</location>
    </subcellularLocation>
</comment>
<dbReference type="HOGENOM" id="CLU_002125_3_0_1"/>
<evidence type="ECO:0000256" key="2">
    <source>
        <dbReference type="ARBA" id="ARBA00022448"/>
    </source>
</evidence>
<feature type="compositionally biased region" description="Basic and acidic residues" evidence="11">
    <location>
        <begin position="1053"/>
        <end position="1065"/>
    </location>
</feature>
<feature type="compositionally biased region" description="Acidic residues" evidence="11">
    <location>
        <begin position="1198"/>
        <end position="1236"/>
    </location>
</feature>
<dbReference type="RefSeq" id="XP_009224817.1">
    <property type="nucleotide sequence ID" value="XM_009226553.1"/>
</dbReference>
<dbReference type="PROSITE" id="PS51847">
    <property type="entry name" value="SMP"/>
    <property type="match status" value="1"/>
</dbReference>
<dbReference type="InterPro" id="IPR057349">
    <property type="entry name" value="C2_Mug190_3rd"/>
</dbReference>
<keyword evidence="6" id="KW-0256">Endoplasmic reticulum</keyword>
<feature type="domain" description="SMP-LTD" evidence="14">
    <location>
        <begin position="352"/>
        <end position="624"/>
    </location>
</feature>
<dbReference type="Gene3D" id="2.60.40.150">
    <property type="entry name" value="C2 domain"/>
    <property type="match status" value="2"/>
</dbReference>
<dbReference type="GO" id="GO:0061817">
    <property type="term" value="P:endoplasmic reticulum-plasma membrane tethering"/>
    <property type="evidence" value="ECO:0007669"/>
    <property type="project" value="InterPro"/>
</dbReference>
<dbReference type="InterPro" id="IPR035892">
    <property type="entry name" value="C2_domain_sf"/>
</dbReference>
<feature type="compositionally biased region" description="Basic and acidic residues" evidence="11">
    <location>
        <begin position="71"/>
        <end position="82"/>
    </location>
</feature>
<evidence type="ECO:0000313" key="15">
    <source>
        <dbReference type="EMBL" id="EJT74873.1"/>
    </source>
</evidence>
<evidence type="ECO:0000259" key="13">
    <source>
        <dbReference type="PROSITE" id="PS50004"/>
    </source>
</evidence>
<evidence type="ECO:0000313" key="16">
    <source>
        <dbReference type="EnsemblFungi" id="EJT74873"/>
    </source>
</evidence>
<keyword evidence="4 12" id="KW-0812">Transmembrane</keyword>
<keyword evidence="7 12" id="KW-1133">Transmembrane helix</keyword>
<dbReference type="InterPro" id="IPR031468">
    <property type="entry name" value="SMP_LBD"/>
</dbReference>
<evidence type="ECO:0008006" key="18">
    <source>
        <dbReference type="Google" id="ProtNLM"/>
    </source>
</evidence>
<feature type="region of interest" description="Disordered" evidence="11">
    <location>
        <begin position="189"/>
        <end position="224"/>
    </location>
</feature>
<evidence type="ECO:0000256" key="8">
    <source>
        <dbReference type="ARBA" id="ARBA00023055"/>
    </source>
</evidence>
<dbReference type="PROSITE" id="PS50004">
    <property type="entry name" value="C2"/>
    <property type="match status" value="2"/>
</dbReference>
<feature type="region of interest" description="Disordered" evidence="11">
    <location>
        <begin position="1039"/>
        <end position="1065"/>
    </location>
</feature>
<evidence type="ECO:0000313" key="17">
    <source>
        <dbReference type="Proteomes" id="UP000006039"/>
    </source>
</evidence>
<reference evidence="15" key="2">
    <citation type="submission" date="2010-07" db="EMBL/GenBank/DDBJ databases">
        <authorList>
            <consortium name="The Broad Institute Genome Sequencing Platform"/>
            <consortium name="Broad Institute Genome Sequencing Center for Infectious Disease"/>
            <person name="Ma L.-J."/>
            <person name="Dead R."/>
            <person name="Young S."/>
            <person name="Zeng Q."/>
            <person name="Koehrsen M."/>
            <person name="Alvarado L."/>
            <person name="Berlin A."/>
            <person name="Chapman S.B."/>
            <person name="Chen Z."/>
            <person name="Freedman E."/>
            <person name="Gellesch M."/>
            <person name="Goldberg J."/>
            <person name="Griggs A."/>
            <person name="Gujja S."/>
            <person name="Heilman E.R."/>
            <person name="Heiman D."/>
            <person name="Hepburn T."/>
            <person name="Howarth C."/>
            <person name="Jen D."/>
            <person name="Larson L."/>
            <person name="Mehta T."/>
            <person name="Neiman D."/>
            <person name="Pearson M."/>
            <person name="Roberts A."/>
            <person name="Saif S."/>
            <person name="Shea T."/>
            <person name="Shenoy N."/>
            <person name="Sisk P."/>
            <person name="Stolte C."/>
            <person name="Sykes S."/>
            <person name="Walk T."/>
            <person name="White J."/>
            <person name="Yandava C."/>
            <person name="Haas B."/>
            <person name="Nusbaum C."/>
            <person name="Birren B."/>
        </authorList>
    </citation>
    <scope>NUCLEOTIDE SEQUENCE</scope>
    <source>
        <strain evidence="15">R3-111a-1</strain>
    </source>
</reference>
<dbReference type="CDD" id="cd21676">
    <property type="entry name" value="SMP_Mug190"/>
    <property type="match status" value="1"/>
</dbReference>
<feature type="region of interest" description="Disordered" evidence="11">
    <location>
        <begin position="1194"/>
        <end position="1317"/>
    </location>
</feature>
<evidence type="ECO:0000256" key="3">
    <source>
        <dbReference type="ARBA" id="ARBA00022553"/>
    </source>
</evidence>
<evidence type="ECO:0000256" key="1">
    <source>
        <dbReference type="ARBA" id="ARBA00004586"/>
    </source>
</evidence>
<reference evidence="15" key="3">
    <citation type="submission" date="2010-09" db="EMBL/GenBank/DDBJ databases">
        <title>Annotation of Gaeumannomyces graminis var. tritici R3-111a-1.</title>
        <authorList>
            <consortium name="The Broad Institute Genome Sequencing Platform"/>
            <person name="Ma L.-J."/>
            <person name="Dead R."/>
            <person name="Young S.K."/>
            <person name="Zeng Q."/>
            <person name="Gargeya S."/>
            <person name="Fitzgerald M."/>
            <person name="Haas B."/>
            <person name="Abouelleil A."/>
            <person name="Alvarado L."/>
            <person name="Arachchi H.M."/>
            <person name="Berlin A."/>
            <person name="Brown A."/>
            <person name="Chapman S.B."/>
            <person name="Chen Z."/>
            <person name="Dunbar C."/>
            <person name="Freedman E."/>
            <person name="Gearin G."/>
            <person name="Gellesch M."/>
            <person name="Goldberg J."/>
            <person name="Griggs A."/>
            <person name="Gujja S."/>
            <person name="Heiman D."/>
            <person name="Howarth C."/>
            <person name="Larson L."/>
            <person name="Lui A."/>
            <person name="MacDonald P.J.P."/>
            <person name="Mehta T."/>
            <person name="Montmayeur A."/>
            <person name="Murphy C."/>
            <person name="Neiman D."/>
            <person name="Pearson M."/>
            <person name="Priest M."/>
            <person name="Roberts A."/>
            <person name="Saif S."/>
            <person name="Shea T."/>
            <person name="Shenoy N."/>
            <person name="Sisk P."/>
            <person name="Stolte C."/>
            <person name="Sykes S."/>
            <person name="Yandava C."/>
            <person name="Wortman J."/>
            <person name="Nusbaum C."/>
            <person name="Birren B."/>
        </authorList>
    </citation>
    <scope>NUCLEOTIDE SEQUENCE</scope>
    <source>
        <strain evidence="15">R3-111a-1</strain>
    </source>
</reference>
<dbReference type="PANTHER" id="PTHR47348:SF2">
    <property type="entry name" value="MEIOTICALLY UP-REGULATED 190 PROTEIN"/>
    <property type="match status" value="1"/>
</dbReference>
<dbReference type="InterPro" id="IPR037767">
    <property type="entry name" value="C2A_Mug190-like"/>
</dbReference>
<dbReference type="PANTHER" id="PTHR47348">
    <property type="entry name" value="MEIOTICALLY UP-REGULATED GENE 190 PROTEIN"/>
    <property type="match status" value="1"/>
</dbReference>
<feature type="compositionally biased region" description="Basic residues" evidence="11">
    <location>
        <begin position="158"/>
        <end position="169"/>
    </location>
</feature>
<feature type="region of interest" description="Disordered" evidence="11">
    <location>
        <begin position="1"/>
        <end position="177"/>
    </location>
</feature>
<feature type="compositionally biased region" description="Basic and acidic residues" evidence="11">
    <location>
        <begin position="1237"/>
        <end position="1263"/>
    </location>
</feature>
<dbReference type="STRING" id="644352.J3P5C2"/>
<dbReference type="eggNOG" id="KOG1012">
    <property type="taxonomic scope" value="Eukaryota"/>
</dbReference>
<evidence type="ECO:0000256" key="9">
    <source>
        <dbReference type="ARBA" id="ARBA00023121"/>
    </source>
</evidence>
<keyword evidence="10 12" id="KW-0472">Membrane</keyword>
<dbReference type="GeneID" id="20349169"/>
<dbReference type="CDD" id="cd04041">
    <property type="entry name" value="C2A_fungal"/>
    <property type="match status" value="1"/>
</dbReference>
<dbReference type="SUPFAM" id="SSF49562">
    <property type="entry name" value="C2 domain (Calcium/lipid-binding domain, CaLB)"/>
    <property type="match status" value="2"/>
</dbReference>
<dbReference type="GO" id="GO:0006869">
    <property type="term" value="P:lipid transport"/>
    <property type="evidence" value="ECO:0007669"/>
    <property type="project" value="UniProtKB-KW"/>
</dbReference>
<evidence type="ECO:0000256" key="12">
    <source>
        <dbReference type="SAM" id="Phobius"/>
    </source>
</evidence>
<feature type="compositionally biased region" description="Basic and acidic residues" evidence="11">
    <location>
        <begin position="113"/>
        <end position="140"/>
    </location>
</feature>
<evidence type="ECO:0000259" key="14">
    <source>
        <dbReference type="PROSITE" id="PS51847"/>
    </source>
</evidence>
<keyword evidence="3" id="KW-0597">Phosphoprotein</keyword>
<feature type="transmembrane region" description="Helical" evidence="12">
    <location>
        <begin position="260"/>
        <end position="280"/>
    </location>
</feature>
<feature type="region of interest" description="Disordered" evidence="11">
    <location>
        <begin position="422"/>
        <end position="471"/>
    </location>
</feature>
<dbReference type="OrthoDB" id="419768at2759"/>
<dbReference type="CDD" id="cd04052">
    <property type="entry name" value="C2B_Tricalbin-like"/>
    <property type="match status" value="1"/>
</dbReference>
<evidence type="ECO:0000256" key="5">
    <source>
        <dbReference type="ARBA" id="ARBA00022737"/>
    </source>
</evidence>
<reference evidence="17" key="1">
    <citation type="submission" date="2010-07" db="EMBL/GenBank/DDBJ databases">
        <title>The genome sequence of Gaeumannomyces graminis var. tritici strain R3-111a-1.</title>
        <authorList>
            <consortium name="The Broad Institute Genome Sequencing Platform"/>
            <person name="Ma L.-J."/>
            <person name="Dead R."/>
            <person name="Young S."/>
            <person name="Zeng Q."/>
            <person name="Koehrsen M."/>
            <person name="Alvarado L."/>
            <person name="Berlin A."/>
            <person name="Chapman S.B."/>
            <person name="Chen Z."/>
            <person name="Freedman E."/>
            <person name="Gellesch M."/>
            <person name="Goldberg J."/>
            <person name="Griggs A."/>
            <person name="Gujja S."/>
            <person name="Heilman E.R."/>
            <person name="Heiman D."/>
            <person name="Hepburn T."/>
            <person name="Howarth C."/>
            <person name="Jen D."/>
            <person name="Larson L."/>
            <person name="Mehta T."/>
            <person name="Neiman D."/>
            <person name="Pearson M."/>
            <person name="Roberts A."/>
            <person name="Saif S."/>
            <person name="Shea T."/>
            <person name="Shenoy N."/>
            <person name="Sisk P."/>
            <person name="Stolte C."/>
            <person name="Sykes S."/>
            <person name="Walk T."/>
            <person name="White J."/>
            <person name="Yandava C."/>
            <person name="Haas B."/>
            <person name="Nusbaum C."/>
            <person name="Birren B."/>
        </authorList>
    </citation>
    <scope>NUCLEOTIDE SEQUENCE [LARGE SCALE GENOMIC DNA]</scope>
    <source>
        <strain evidence="17">R3-111a-1</strain>
    </source>
</reference>
<feature type="compositionally biased region" description="Basic and acidic residues" evidence="11">
    <location>
        <begin position="50"/>
        <end position="61"/>
    </location>
</feature>
<evidence type="ECO:0000256" key="6">
    <source>
        <dbReference type="ARBA" id="ARBA00022824"/>
    </source>
</evidence>
<dbReference type="Proteomes" id="UP000006039">
    <property type="component" value="Unassembled WGS sequence"/>
</dbReference>
<reference evidence="16" key="5">
    <citation type="submission" date="2018-04" db="UniProtKB">
        <authorList>
            <consortium name="EnsemblFungi"/>
        </authorList>
    </citation>
    <scope>IDENTIFICATION</scope>
    <source>
        <strain evidence="16">R3-111a-1</strain>
    </source>
</reference>
<dbReference type="GO" id="GO:0008289">
    <property type="term" value="F:lipid binding"/>
    <property type="evidence" value="ECO:0007669"/>
    <property type="project" value="UniProtKB-KW"/>
</dbReference>
<keyword evidence="17" id="KW-1185">Reference proteome</keyword>
<sequence>MSPTADFEQEAGAGRRLYTKPHSGRRPIPTIHGYREHRKELEGQLNETEEAQHEPEDDSKPKRAFNSVKAIFKEEEGPKSGHDPFPSVNRNLEDRKRRDADDSGFSSGDSEGQESRDTEGRKDDQDHGRSKKKSKDDKNKQQKSATEAAASAIDPREKRKAMKKTKRTGGGREVTDPVTHLPIIIHDHTDKDLQSAEQNLPEPGTDHRTARGLRGATKSDEELDVEQKELQQSYNGMVKMFPPPDFDELRRELENVYQQALIAGLAITATLTATVVSFLCKGPVEGPKNIIGTLYGYLSNTAFVSICCAIVAAGIIGVGTWVRNKVAALFDDETWDAARRGEAEVVGSDAELPESTQWLNSLFSNIWPLINPDLFVSMIDMIEDVMQASLPRVIKMVSVEDMGQGSESFRVLGIRWLPTGAASQTVTPEGQLERPEKNTSKDSKDALNSGGGGDESQNAPRRSGDGSDCENDDMAVQLTQQEQQDQAAMKQGLEGEEGDFVNLELALAYRSRSSGKSIKSKAKNAHLYIKFYLPGGLAVPVWVELKGFIATLRVRLQLTPDPPFISLCTLTFLGQPRVSLSCVPLSKHSLNIIDVPLISSFVQSSVDAAVAEYVAPKSLTLNLKDMLVGDDFKKDTFSRGVVWIFIKQARGFKQGDSGLGPFNEASSDSYVTVSWGKFGKSVSSTRIVMNEQQPDWHEYASILVTPEELNAEEKLRLQLWDSDRWTADDDLGRVEIDLKYLMSCEDTRNRMQDREDKFRGQDSSEMLPGTLTWSVGYFTKPRIGEEKLAKQTVNPEITTKEQLKERVSKLTERKLRESGADPHDDVVHQQKAQDYKEIEDSMIISAPPSEEHVSGILSIQIHNITGLEVQRLNRRDREAMKDYAEESEQEDDMPDSYCTIILNHKKIYKTRTKPKNSKPFFNAGTERFIKDWRTTEVMIAVRDSREREDDPLIGLVFLPLAKVFSRRSQIHEDFPLVGGIGYGRARVSLVWRSVEMNLEPNLIGWDYGTLEVCGPVREASKDNLPSDLRQHRIKLRTNMGKLKMQPRGKRSKDKGNADTDSDGRQEWCPREKRLRENAFLPVRRRYASALVIEFRESAIGPDRTPAFAVIWLHELTDEEGRTFKLKVWKGGKNNLRRAESCCDYDGMHDGEEELGEVELTLKFWRGLSGYHKSYASQSKNADMRNVMECLDTITDEGLRDDEGDETDDTEPDSEDEDVGKEGDDQDAPVDGGEIDTDEKGEPEEANKETADTNDSKADKEAVAAKRKRLQVHTNDSSSGSDSDSDKDNDGDDSFGKGGDDDGSDSREASPLKRLSRFKKIKSIFRSPVDGGTKAVLSVATAGHDGDGGGDGGVRGRLKDYKDHHKQLHRKHRGVMQWRAARQADHVGGKLSRLKGTVGGMFKHKEKDVGIETEV</sequence>
<dbReference type="Pfam" id="PF25331">
    <property type="entry name" value="C2_Mug190_3rd"/>
    <property type="match status" value="1"/>
</dbReference>
<dbReference type="VEuPathDB" id="FungiDB:GGTG_08711"/>
<feature type="compositionally biased region" description="Basic and acidic residues" evidence="11">
    <location>
        <begin position="33"/>
        <end position="42"/>
    </location>
</feature>